<comment type="caution">
    <text evidence="1">The sequence shown here is derived from an EMBL/GenBank/DDBJ whole genome shotgun (WGS) entry which is preliminary data.</text>
</comment>
<reference evidence="1 2" key="1">
    <citation type="submission" date="2016-10" db="EMBL/GenBank/DDBJ databases">
        <title>Comparative genomics of Bacillus thuringiensis reveals a path to pathogens against multiple invertebrate hosts.</title>
        <authorList>
            <person name="Zheng J."/>
            <person name="Gao Q."/>
            <person name="Liu H."/>
            <person name="Peng D."/>
            <person name="Ruan L."/>
            <person name="Sun M."/>
        </authorList>
    </citation>
    <scope>NUCLEOTIDE SEQUENCE [LARGE SCALE GENOMIC DNA]</scope>
    <source>
        <strain evidence="1">BGSC 4AC1</strain>
    </source>
</reference>
<evidence type="ECO:0008006" key="3">
    <source>
        <dbReference type="Google" id="ProtNLM"/>
    </source>
</evidence>
<dbReference type="RefSeq" id="WP_001019661.1">
    <property type="nucleotide sequence ID" value="NZ_NFCF01000063.1"/>
</dbReference>
<proteinExistence type="predicted"/>
<dbReference type="AlphaFoldDB" id="A0A242WAI1"/>
<dbReference type="EMBL" id="NFCF01000063">
    <property type="protein sequence ID" value="OTW50814.1"/>
    <property type="molecule type" value="Genomic_DNA"/>
</dbReference>
<organism evidence="1 2">
    <name type="scientific">Bacillus thuringiensis serovar mexicanensis</name>
    <dbReference type="NCBI Taxonomy" id="180868"/>
    <lineage>
        <taxon>Bacteria</taxon>
        <taxon>Bacillati</taxon>
        <taxon>Bacillota</taxon>
        <taxon>Bacilli</taxon>
        <taxon>Bacillales</taxon>
        <taxon>Bacillaceae</taxon>
        <taxon>Bacillus</taxon>
        <taxon>Bacillus cereus group</taxon>
    </lineage>
</organism>
<sequence length="214" mass="25845">MNIEQLLVDFDTEVNKICDILKKQVLADFKDPDNQITFKLSDNLQCKKNLLDKFSNEVGLYYFEINLKDFYNDFITKRDLNRTSMKTREIFLEELNSFWNDKTVRNETNYPKIVKIRFYKHYQLRPYVNNFESAEWIPFYIGINKNVNKRLNEHLHCEFDSTFSMKLSQLHKYDFPIRISTSFLPEMDLSRRYMLVKEVEGIIRNECFPIIGKQ</sequence>
<evidence type="ECO:0000313" key="1">
    <source>
        <dbReference type="EMBL" id="OTW50814.1"/>
    </source>
</evidence>
<gene>
    <name evidence="1" type="ORF">BK699_09705</name>
</gene>
<evidence type="ECO:0000313" key="2">
    <source>
        <dbReference type="Proteomes" id="UP000195152"/>
    </source>
</evidence>
<dbReference type="Proteomes" id="UP000195152">
    <property type="component" value="Unassembled WGS sequence"/>
</dbReference>
<name>A0A242WAI1_BACTU</name>
<accession>A0A242WAI1</accession>
<protein>
    <recommendedName>
        <fullName evidence="3">GIY-YIG domain-containing protein</fullName>
    </recommendedName>
</protein>